<reference evidence="1" key="2">
    <citation type="submission" date="2021-04" db="EMBL/GenBank/DDBJ databases">
        <authorList>
            <person name="Gilroy R."/>
        </authorList>
    </citation>
    <scope>NUCLEOTIDE SEQUENCE</scope>
    <source>
        <strain evidence="1">811</strain>
    </source>
</reference>
<proteinExistence type="predicted"/>
<dbReference type="InterPro" id="IPR025373">
    <property type="entry name" value="DUF4363"/>
</dbReference>
<evidence type="ECO:0000313" key="2">
    <source>
        <dbReference type="Proteomes" id="UP000824204"/>
    </source>
</evidence>
<name>A0A9D2AEV2_9FIRM</name>
<accession>A0A9D2AEV2</accession>
<organism evidence="1 2">
    <name type="scientific">Candidatus Borkfalkia faecipullorum</name>
    <dbReference type="NCBI Taxonomy" id="2838510"/>
    <lineage>
        <taxon>Bacteria</taxon>
        <taxon>Bacillati</taxon>
        <taxon>Bacillota</taxon>
        <taxon>Clostridia</taxon>
        <taxon>Christensenellales</taxon>
        <taxon>Christensenellaceae</taxon>
        <taxon>Candidatus Borkfalkia</taxon>
    </lineage>
</organism>
<sequence length="125" mass="13843">MVKTLLSVLLTLLLLVGAGIGEHFFVVSRFDKFSAAIDALCQKTQKEEATRADADTVKTLWNNEKKSLHILIPHADIAYIDYWLGEATGCIAVGDFAEALTKLEVLTVICEQLPQQYSVSIENIF</sequence>
<dbReference type="EMBL" id="DXFX01000027">
    <property type="protein sequence ID" value="HIX07223.1"/>
    <property type="molecule type" value="Genomic_DNA"/>
</dbReference>
<dbReference type="AlphaFoldDB" id="A0A9D2AEV2"/>
<protein>
    <submittedName>
        <fullName evidence="1">DUF4363 family protein</fullName>
    </submittedName>
</protein>
<gene>
    <name evidence="1" type="ORF">H9741_01995</name>
</gene>
<reference evidence="1" key="1">
    <citation type="journal article" date="2021" name="PeerJ">
        <title>Extensive microbial diversity within the chicken gut microbiome revealed by metagenomics and culture.</title>
        <authorList>
            <person name="Gilroy R."/>
            <person name="Ravi A."/>
            <person name="Getino M."/>
            <person name="Pursley I."/>
            <person name="Horton D.L."/>
            <person name="Alikhan N.F."/>
            <person name="Baker D."/>
            <person name="Gharbi K."/>
            <person name="Hall N."/>
            <person name="Watson M."/>
            <person name="Adriaenssens E.M."/>
            <person name="Foster-Nyarko E."/>
            <person name="Jarju S."/>
            <person name="Secka A."/>
            <person name="Antonio M."/>
            <person name="Oren A."/>
            <person name="Chaudhuri R.R."/>
            <person name="La Ragione R."/>
            <person name="Hildebrand F."/>
            <person name="Pallen M.J."/>
        </authorList>
    </citation>
    <scope>NUCLEOTIDE SEQUENCE</scope>
    <source>
        <strain evidence="1">811</strain>
    </source>
</reference>
<dbReference type="Pfam" id="PF14276">
    <property type="entry name" value="DUF4363"/>
    <property type="match status" value="1"/>
</dbReference>
<comment type="caution">
    <text evidence="1">The sequence shown here is derived from an EMBL/GenBank/DDBJ whole genome shotgun (WGS) entry which is preliminary data.</text>
</comment>
<evidence type="ECO:0000313" key="1">
    <source>
        <dbReference type="EMBL" id="HIX07223.1"/>
    </source>
</evidence>
<dbReference type="Proteomes" id="UP000824204">
    <property type="component" value="Unassembled WGS sequence"/>
</dbReference>